<gene>
    <name evidence="1" type="ORF">O181_087503</name>
</gene>
<evidence type="ECO:0000313" key="1">
    <source>
        <dbReference type="EMBL" id="MBW0547788.1"/>
    </source>
</evidence>
<dbReference type="SUPFAM" id="SSF53098">
    <property type="entry name" value="Ribonuclease H-like"/>
    <property type="match status" value="1"/>
</dbReference>
<evidence type="ECO:0008006" key="3">
    <source>
        <dbReference type="Google" id="ProtNLM"/>
    </source>
</evidence>
<dbReference type="GO" id="GO:0003676">
    <property type="term" value="F:nucleic acid binding"/>
    <property type="evidence" value="ECO:0007669"/>
    <property type="project" value="InterPro"/>
</dbReference>
<accession>A0A9Q3P187</accession>
<dbReference type="AlphaFoldDB" id="A0A9Q3P187"/>
<dbReference type="Proteomes" id="UP000765509">
    <property type="component" value="Unassembled WGS sequence"/>
</dbReference>
<evidence type="ECO:0000313" key="2">
    <source>
        <dbReference type="Proteomes" id="UP000765509"/>
    </source>
</evidence>
<dbReference type="EMBL" id="AVOT02052889">
    <property type="protein sequence ID" value="MBW0547788.1"/>
    <property type="molecule type" value="Genomic_DNA"/>
</dbReference>
<comment type="caution">
    <text evidence="1">The sequence shown here is derived from an EMBL/GenBank/DDBJ whole genome shotgun (WGS) entry which is preliminary data.</text>
</comment>
<organism evidence="1 2">
    <name type="scientific">Austropuccinia psidii MF-1</name>
    <dbReference type="NCBI Taxonomy" id="1389203"/>
    <lineage>
        <taxon>Eukaryota</taxon>
        <taxon>Fungi</taxon>
        <taxon>Dikarya</taxon>
        <taxon>Basidiomycota</taxon>
        <taxon>Pucciniomycotina</taxon>
        <taxon>Pucciniomycetes</taxon>
        <taxon>Pucciniales</taxon>
        <taxon>Sphaerophragmiaceae</taxon>
        <taxon>Austropuccinia</taxon>
    </lineage>
</organism>
<dbReference type="Gene3D" id="3.30.420.10">
    <property type="entry name" value="Ribonuclease H-like superfamily/Ribonuclease H"/>
    <property type="match status" value="1"/>
</dbReference>
<sequence length="135" mass="15836">MVQIQEPNSPWEIVHMDWVTELPPGGDRSYNSFLGLVYRYSKTPMFLPCHKDDKAMDTALMIWNKVISHTGIFQNIISVWKQNNILNSLPPPNQWSSRKNDTDIRRHDQKILCLWPRIQGFCFFYPLLVNINTSS</sequence>
<name>A0A9Q3P187_9BASI</name>
<proteinExistence type="predicted"/>
<reference evidence="1" key="1">
    <citation type="submission" date="2021-03" db="EMBL/GenBank/DDBJ databases">
        <title>Draft genome sequence of rust myrtle Austropuccinia psidii MF-1, a brazilian biotype.</title>
        <authorList>
            <person name="Quecine M.C."/>
            <person name="Pachon D.M.R."/>
            <person name="Bonatelli M.L."/>
            <person name="Correr F.H."/>
            <person name="Franceschini L.M."/>
            <person name="Leite T.F."/>
            <person name="Margarido G.R.A."/>
            <person name="Almeida C.A."/>
            <person name="Ferrarezi J.A."/>
            <person name="Labate C.A."/>
        </authorList>
    </citation>
    <scope>NUCLEOTIDE SEQUENCE</scope>
    <source>
        <strain evidence="1">MF-1</strain>
    </source>
</reference>
<keyword evidence="2" id="KW-1185">Reference proteome</keyword>
<dbReference type="InterPro" id="IPR012337">
    <property type="entry name" value="RNaseH-like_sf"/>
</dbReference>
<dbReference type="InterPro" id="IPR036397">
    <property type="entry name" value="RNaseH_sf"/>
</dbReference>
<protein>
    <recommendedName>
        <fullName evidence="3">Integrase catalytic domain-containing protein</fullName>
    </recommendedName>
</protein>